<name>A0ABP0SMK7_9DINO</name>
<evidence type="ECO:0000313" key="2">
    <source>
        <dbReference type="Proteomes" id="UP001642464"/>
    </source>
</evidence>
<sequence length="484" mass="53956">PAAEKTQRAPDMSKVRDGPKTMRLLVGEALVNAAHARPDDHYVLSVARMNHLGLETGDKYASARFARVAEFCAGKLLEFGQAEILNSKLGGLGLVSPLSCSFDAVSVGDSLYARHETFQIITVTALNPCTGALNTHFLNCPSMGSSHDGDAQAQVVLSALEHHPAKLTGQSLRQRVLTMVGCDGAVARGGPEMKHVSTGACNKFSNLVYPTGVETLCEWEMFHRSETAFRRTFQDSPMSQELFAVARGMAQQFGFGIGRVVLRSVSSLVDENNHTPAADVGGTRKGESMTRIAQNILVNYRKYAVGLHAKAQMGLAAAAHFLKQLQSNYAGYWGEIGLCKPVRQFYDDVVRVWDFPFLLQNRPRADQKEALLRLMNLYRPKMSFFKWPDFGYVSRVWPADKEAWRQFLVFARILRDNPNKQRWYKTVGYMVSLLPRLKVSQFEGIGPRDDWIIEEVASTLMDAGNMVLEPHMLEAQMGLHQNFH</sequence>
<evidence type="ECO:0000313" key="1">
    <source>
        <dbReference type="EMBL" id="CAK9113618.1"/>
    </source>
</evidence>
<accession>A0ABP0SMK7</accession>
<feature type="non-terminal residue" evidence="1">
    <location>
        <position position="1"/>
    </location>
</feature>
<reference evidence="1 2" key="1">
    <citation type="submission" date="2024-02" db="EMBL/GenBank/DDBJ databases">
        <authorList>
            <person name="Chen Y."/>
            <person name="Shah S."/>
            <person name="Dougan E. K."/>
            <person name="Thang M."/>
            <person name="Chan C."/>
        </authorList>
    </citation>
    <scope>NUCLEOTIDE SEQUENCE [LARGE SCALE GENOMIC DNA]</scope>
</reference>
<dbReference type="EMBL" id="CAXAMM010044193">
    <property type="protein sequence ID" value="CAK9113618.1"/>
    <property type="molecule type" value="Genomic_DNA"/>
</dbReference>
<feature type="non-terminal residue" evidence="1">
    <location>
        <position position="484"/>
    </location>
</feature>
<proteinExistence type="predicted"/>
<comment type="caution">
    <text evidence="1">The sequence shown here is derived from an EMBL/GenBank/DDBJ whole genome shotgun (WGS) entry which is preliminary data.</text>
</comment>
<protein>
    <submittedName>
        <fullName evidence="1">Uncharacterized protein</fullName>
    </submittedName>
</protein>
<organism evidence="1 2">
    <name type="scientific">Durusdinium trenchii</name>
    <dbReference type="NCBI Taxonomy" id="1381693"/>
    <lineage>
        <taxon>Eukaryota</taxon>
        <taxon>Sar</taxon>
        <taxon>Alveolata</taxon>
        <taxon>Dinophyceae</taxon>
        <taxon>Suessiales</taxon>
        <taxon>Symbiodiniaceae</taxon>
        <taxon>Durusdinium</taxon>
    </lineage>
</organism>
<dbReference type="Proteomes" id="UP001642464">
    <property type="component" value="Unassembled WGS sequence"/>
</dbReference>
<keyword evidence="2" id="KW-1185">Reference proteome</keyword>
<gene>
    <name evidence="1" type="ORF">SCF082_LOCUS52655</name>
</gene>